<name>A0AAV3ZED0_9GAST</name>
<feature type="compositionally biased region" description="Polar residues" evidence="8">
    <location>
        <begin position="948"/>
        <end position="969"/>
    </location>
</feature>
<dbReference type="GO" id="GO:0005886">
    <property type="term" value="C:plasma membrane"/>
    <property type="evidence" value="ECO:0007669"/>
    <property type="project" value="TreeGrafter"/>
</dbReference>
<dbReference type="InterPro" id="IPR013905">
    <property type="entry name" value="Lgl_C_dom"/>
</dbReference>
<evidence type="ECO:0000256" key="7">
    <source>
        <dbReference type="PROSITE-ProRule" id="PRU00290"/>
    </source>
</evidence>
<evidence type="ECO:0000256" key="1">
    <source>
        <dbReference type="ARBA" id="ARBA00004184"/>
    </source>
</evidence>
<sequence>MVVFSGGMSYDRTGRTPSITVMAGKSTFVLEMEHNVVDFVSLCDTPWVNDFQDPYAIVVLLQNDLVVIDLTTQGYPCFENPYPMDLHESPVTACQYYANCPMDIIPALYSTGKNQKKTGFSEKPWPIKGGSWGASGTSYPEIIITGHADGSLKFWDASSVTLQFLYKLKTAKVFEKPKRPSEDKDDDPFAIQNIFLCLESRIMCVAGPTHCILFKFSKQETSIETVALEFSIVYEVYDELESPEFDFSKPSLTVMSSMGSYSSNTSDNAKGETMTSVKAKSGSRRWGPGFLPDMVCILCWVDGEPPGNITVMSLNSSYGLLAFGNESGLAIVDYMQKTCLLNLGTPDLYGSMDPYQRAPRSPRSKKSPADGLGPTFEDFKSPTIDQSSDQVSSGRNLQPLASEDTHSPRAMLTPFMPKAHKPVLKTSSLTLAPTTAGPAGSEMRHDIVGKSASLGLQSSTVLMKNTNSISQERKIPPPRPPPPKINLKNVVSENMPESLHPFVEDHFIAESPVQAVENKPEMPVAPPRPKQKNKQQKTLVHQPALDVPNLSPNADVKSHNSIVSQVSSASVTALAPVISLPRSVSEVTEISKAGTTTSQPTCKNPELLSPSATLKPRSTSTGNIPSAQRRHSGTLYSVEPSDMLRMKELASKTMSDPKHHSRESDKVDLRKSSSDSNIPTTDISASALGGRCSNQPWLNKKAQKRLPQKMKTDLDDMSVDPRVVPSFERNDSDEVEKCCQGNSDCDFIEKQDTEQNSSVPHDQEEFTDNFESKEKGKEYVHKSAGHNKNFFSRVSLKIKALGGRKSSNEDEDSGPLSGHWVSQKSQDRHAKVKIEVMDLTDDGARKHNMQKMYLSDVLQSRKTVDTETSPCLWVGTSLGSVIVIVLVLQPDQRLSQPVIVSPSGSLYRLKGAIVCMSFLDFKGSLIPSLCEQWRDTRDNKDISERASKASSRQMSVSNSKPKISPTSSTEINNDRQFAIICSEKQARAISLPSQTCAFKVKVTESSFVVRAEVVGMRDSVCLMCYVANGHILAFSLPSLKPLFDADFLPLTDYRVARTFCFSNTGHAMFLCSHTEIQKITYSAEISENLNEMLGELFLPKETPEAPKQGFLKSLFGGGVSTLDREELFGEASGKASKGLAKHIPGSGNLQIVREQANASGNEFTRTRLLLSERGEKLGEVEDRSAQMMNSAEQFASAAHSIRQKYKDKKWYQF</sequence>
<feature type="compositionally biased region" description="Basic and acidic residues" evidence="8">
    <location>
        <begin position="642"/>
        <end position="673"/>
    </location>
</feature>
<evidence type="ECO:0000313" key="10">
    <source>
        <dbReference type="EMBL" id="GFN93733.1"/>
    </source>
</evidence>
<dbReference type="InterPro" id="IPR000664">
    <property type="entry name" value="Lethal2_giant"/>
</dbReference>
<dbReference type="AlphaFoldDB" id="A0AAV3ZED0"/>
<feature type="compositionally biased region" description="Polar residues" evidence="8">
    <location>
        <begin position="383"/>
        <end position="396"/>
    </location>
</feature>
<dbReference type="GO" id="GO:0006887">
    <property type="term" value="P:exocytosis"/>
    <property type="evidence" value="ECO:0007669"/>
    <property type="project" value="TreeGrafter"/>
</dbReference>
<dbReference type="InterPro" id="IPR042855">
    <property type="entry name" value="V_SNARE_CC"/>
</dbReference>
<dbReference type="GO" id="GO:0005096">
    <property type="term" value="F:GTPase activator activity"/>
    <property type="evidence" value="ECO:0007669"/>
    <property type="project" value="TreeGrafter"/>
</dbReference>
<evidence type="ECO:0000256" key="8">
    <source>
        <dbReference type="SAM" id="MobiDB-lite"/>
    </source>
</evidence>
<evidence type="ECO:0000256" key="3">
    <source>
        <dbReference type="ARBA" id="ARBA00022490"/>
    </source>
</evidence>
<dbReference type="PROSITE" id="PS50892">
    <property type="entry name" value="V_SNARE"/>
    <property type="match status" value="1"/>
</dbReference>
<dbReference type="GO" id="GO:0006893">
    <property type="term" value="P:Golgi to plasma membrane transport"/>
    <property type="evidence" value="ECO:0007669"/>
    <property type="project" value="TreeGrafter"/>
</dbReference>
<dbReference type="InterPro" id="IPR036322">
    <property type="entry name" value="WD40_repeat_dom_sf"/>
</dbReference>
<dbReference type="Proteomes" id="UP000735302">
    <property type="component" value="Unassembled WGS sequence"/>
</dbReference>
<keyword evidence="11" id="KW-1185">Reference proteome</keyword>
<dbReference type="SUPFAM" id="SSF50978">
    <property type="entry name" value="WD40 repeat-like"/>
    <property type="match status" value="1"/>
</dbReference>
<accession>A0AAV3ZED0</accession>
<dbReference type="GO" id="GO:0019905">
    <property type="term" value="F:syntaxin binding"/>
    <property type="evidence" value="ECO:0007669"/>
    <property type="project" value="TreeGrafter"/>
</dbReference>
<feature type="region of interest" description="Disordered" evidence="8">
    <location>
        <begin position="591"/>
        <end position="708"/>
    </location>
</feature>
<dbReference type="Gene3D" id="1.20.5.110">
    <property type="match status" value="1"/>
</dbReference>
<reference evidence="10 11" key="1">
    <citation type="journal article" date="2021" name="Elife">
        <title>Chloroplast acquisition without the gene transfer in kleptoplastic sea slugs, Plakobranchus ocellatus.</title>
        <authorList>
            <person name="Maeda T."/>
            <person name="Takahashi S."/>
            <person name="Yoshida T."/>
            <person name="Shimamura S."/>
            <person name="Takaki Y."/>
            <person name="Nagai Y."/>
            <person name="Toyoda A."/>
            <person name="Suzuki Y."/>
            <person name="Arimoto A."/>
            <person name="Ishii H."/>
            <person name="Satoh N."/>
            <person name="Nishiyama T."/>
            <person name="Hasebe M."/>
            <person name="Maruyama T."/>
            <person name="Minagawa J."/>
            <person name="Obokata J."/>
            <person name="Shigenobu S."/>
        </authorList>
    </citation>
    <scope>NUCLEOTIDE SEQUENCE [LARGE SCALE GENOMIC DNA]</scope>
</reference>
<protein>
    <submittedName>
        <fullName evidence="10">Syntaxin-binding protein 5</fullName>
    </submittedName>
</protein>
<comment type="subcellular location">
    <subcellularLocation>
        <location evidence="2">Cytoplasm</location>
    </subcellularLocation>
    <subcellularLocation>
        <location evidence="1">Endomembrane system</location>
        <topology evidence="1">Peripheral membrane protein</topology>
    </subcellularLocation>
</comment>
<comment type="caution">
    <text evidence="10">The sequence shown here is derived from an EMBL/GenBank/DDBJ whole genome shotgun (WGS) entry which is preliminary data.</text>
</comment>
<proteinExistence type="predicted"/>
<dbReference type="EMBL" id="BLXT01002363">
    <property type="protein sequence ID" value="GFN93733.1"/>
    <property type="molecule type" value="Genomic_DNA"/>
</dbReference>
<dbReference type="PRINTS" id="PR00962">
    <property type="entry name" value="LETHAL2GIANT"/>
</dbReference>
<keyword evidence="5" id="KW-0677">Repeat</keyword>
<dbReference type="Pfam" id="PF08596">
    <property type="entry name" value="Lgl_C"/>
    <property type="match status" value="1"/>
</dbReference>
<gene>
    <name evidence="10" type="ORF">PoB_002023900</name>
</gene>
<feature type="region of interest" description="Disordered" evidence="8">
    <location>
        <begin position="752"/>
        <end position="773"/>
    </location>
</feature>
<evidence type="ECO:0000256" key="6">
    <source>
        <dbReference type="ARBA" id="ARBA00023136"/>
    </source>
</evidence>
<dbReference type="PANTHER" id="PTHR10241:SF25">
    <property type="entry name" value="TOMOSYN, ISOFORM C"/>
    <property type="match status" value="1"/>
</dbReference>
<dbReference type="SUPFAM" id="SSF58038">
    <property type="entry name" value="SNARE fusion complex"/>
    <property type="match status" value="1"/>
</dbReference>
<evidence type="ECO:0000256" key="2">
    <source>
        <dbReference type="ARBA" id="ARBA00004496"/>
    </source>
</evidence>
<dbReference type="GO" id="GO:0012505">
    <property type="term" value="C:endomembrane system"/>
    <property type="evidence" value="ECO:0007669"/>
    <property type="project" value="UniProtKB-SubCell"/>
</dbReference>
<feature type="compositionally biased region" description="Polar residues" evidence="8">
    <location>
        <begin position="674"/>
        <end position="684"/>
    </location>
</feature>
<keyword evidence="7" id="KW-0175">Coiled coil</keyword>
<keyword evidence="6" id="KW-0472">Membrane</keyword>
<dbReference type="InterPro" id="IPR013577">
    <property type="entry name" value="LLGL2"/>
</dbReference>
<dbReference type="GO" id="GO:0031201">
    <property type="term" value="C:SNARE complex"/>
    <property type="evidence" value="ECO:0007669"/>
    <property type="project" value="TreeGrafter"/>
</dbReference>
<keyword evidence="3" id="KW-0963">Cytoplasm</keyword>
<dbReference type="CDD" id="cd15873">
    <property type="entry name" value="R-SNARE_STXBP5_6"/>
    <property type="match status" value="1"/>
</dbReference>
<keyword evidence="4" id="KW-0853">WD repeat</keyword>
<feature type="compositionally biased region" description="Polar residues" evidence="8">
    <location>
        <begin position="610"/>
        <end position="626"/>
    </location>
</feature>
<organism evidence="10 11">
    <name type="scientific">Plakobranchus ocellatus</name>
    <dbReference type="NCBI Taxonomy" id="259542"/>
    <lineage>
        <taxon>Eukaryota</taxon>
        <taxon>Metazoa</taxon>
        <taxon>Spiralia</taxon>
        <taxon>Lophotrochozoa</taxon>
        <taxon>Mollusca</taxon>
        <taxon>Gastropoda</taxon>
        <taxon>Heterobranchia</taxon>
        <taxon>Euthyneura</taxon>
        <taxon>Panpulmonata</taxon>
        <taxon>Sacoglossa</taxon>
        <taxon>Placobranchoidea</taxon>
        <taxon>Plakobranchidae</taxon>
        <taxon>Plakobranchus</taxon>
    </lineage>
</organism>
<evidence type="ECO:0000256" key="4">
    <source>
        <dbReference type="ARBA" id="ARBA00022574"/>
    </source>
</evidence>
<feature type="region of interest" description="Disordered" evidence="8">
    <location>
        <begin position="943"/>
        <end position="969"/>
    </location>
</feature>
<dbReference type="Pfam" id="PF08366">
    <property type="entry name" value="LLGL"/>
    <property type="match status" value="1"/>
</dbReference>
<evidence type="ECO:0000313" key="11">
    <source>
        <dbReference type="Proteomes" id="UP000735302"/>
    </source>
</evidence>
<feature type="region of interest" description="Disordered" evidence="8">
    <location>
        <begin position="517"/>
        <end position="539"/>
    </location>
</feature>
<dbReference type="GO" id="GO:0045159">
    <property type="term" value="F:myosin II binding"/>
    <property type="evidence" value="ECO:0007669"/>
    <property type="project" value="TreeGrafter"/>
</dbReference>
<feature type="domain" description="V-SNARE coiled-coil homology" evidence="9">
    <location>
        <begin position="1148"/>
        <end position="1208"/>
    </location>
</feature>
<evidence type="ECO:0000259" key="9">
    <source>
        <dbReference type="PROSITE" id="PS50892"/>
    </source>
</evidence>
<feature type="region of interest" description="Disordered" evidence="8">
    <location>
        <begin position="352"/>
        <end position="412"/>
    </location>
</feature>
<feature type="compositionally biased region" description="Polar residues" evidence="8">
    <location>
        <begin position="591"/>
        <end position="602"/>
    </location>
</feature>
<dbReference type="PANTHER" id="PTHR10241">
    <property type="entry name" value="LETHAL 2 GIANT LARVAE PROTEIN"/>
    <property type="match status" value="1"/>
</dbReference>
<feature type="region of interest" description="Disordered" evidence="8">
    <location>
        <begin position="802"/>
        <end position="828"/>
    </location>
</feature>
<evidence type="ECO:0000256" key="5">
    <source>
        <dbReference type="ARBA" id="ARBA00022737"/>
    </source>
</evidence>